<evidence type="ECO:0000259" key="2">
    <source>
        <dbReference type="Pfam" id="PF01909"/>
    </source>
</evidence>
<evidence type="ECO:0000313" key="4">
    <source>
        <dbReference type="EMBL" id="AEE45218.1"/>
    </source>
</evidence>
<dbReference type="KEGG" id="cfi:Celf_1083"/>
<dbReference type="Pfam" id="PF01909">
    <property type="entry name" value="NTP_transf_2"/>
    <property type="match status" value="1"/>
</dbReference>
<dbReference type="HOGENOM" id="CLU_071584_0_1_11"/>
<keyword evidence="4" id="KW-0548">Nucleotidyltransferase</keyword>
<dbReference type="Pfam" id="PF13427">
    <property type="entry name" value="AadA_C"/>
    <property type="match status" value="1"/>
</dbReference>
<evidence type="ECO:0000256" key="1">
    <source>
        <dbReference type="ARBA" id="ARBA00022679"/>
    </source>
</evidence>
<dbReference type="STRING" id="590998.Celf_1083"/>
<dbReference type="Gene3D" id="3.30.460.10">
    <property type="entry name" value="Beta Polymerase, domain 2"/>
    <property type="match status" value="1"/>
</dbReference>
<keyword evidence="1 4" id="KW-0808">Transferase</keyword>
<dbReference type="Proteomes" id="UP000008460">
    <property type="component" value="Chromosome"/>
</dbReference>
<dbReference type="InterPro" id="IPR025184">
    <property type="entry name" value="AadA_C"/>
</dbReference>
<keyword evidence="5" id="KW-1185">Reference proteome</keyword>
<dbReference type="RefSeq" id="WP_013770244.1">
    <property type="nucleotide sequence ID" value="NC_015514.1"/>
</dbReference>
<dbReference type="AlphaFoldDB" id="F4H2J2"/>
<dbReference type="SUPFAM" id="SSF81301">
    <property type="entry name" value="Nucleotidyltransferase"/>
    <property type="match status" value="1"/>
</dbReference>
<dbReference type="GO" id="GO:0009012">
    <property type="term" value="F:aminoglycoside 3''-adenylyltransferase activity"/>
    <property type="evidence" value="ECO:0007669"/>
    <property type="project" value="UniProtKB-EC"/>
</dbReference>
<dbReference type="InterPro" id="IPR002934">
    <property type="entry name" value="Polymerase_NTP_transf_dom"/>
</dbReference>
<dbReference type="CDD" id="cd05403">
    <property type="entry name" value="NT_KNTase_like"/>
    <property type="match status" value="1"/>
</dbReference>
<feature type="domain" description="Polymerase nucleotidyl transferase" evidence="2">
    <location>
        <begin position="41"/>
        <end position="72"/>
    </location>
</feature>
<feature type="domain" description="Adenylyltransferase AadA C-terminal" evidence="3">
    <location>
        <begin position="165"/>
        <end position="265"/>
    </location>
</feature>
<gene>
    <name evidence="4" type="ordered locus">Celf_1083</name>
</gene>
<accession>F4H2J2</accession>
<proteinExistence type="predicted"/>
<dbReference type="eggNOG" id="COG1708">
    <property type="taxonomic scope" value="Bacteria"/>
</dbReference>
<dbReference type="InterPro" id="IPR043519">
    <property type="entry name" value="NT_sf"/>
</dbReference>
<organism evidence="4 5">
    <name type="scientific">Cellulomonas fimi (strain ATCC 484 / DSM 20113 / JCM 1341 / CCUG 24087 / LMG 16345 / NBRC 15513 / NCIMB 8980 / NCTC 7547 / NRS-133)</name>
    <dbReference type="NCBI Taxonomy" id="590998"/>
    <lineage>
        <taxon>Bacteria</taxon>
        <taxon>Bacillati</taxon>
        <taxon>Actinomycetota</taxon>
        <taxon>Actinomycetes</taxon>
        <taxon>Micrococcales</taxon>
        <taxon>Cellulomonadaceae</taxon>
        <taxon>Cellulomonas</taxon>
    </lineage>
</organism>
<dbReference type="EC" id="2.7.7.47" evidence="4"/>
<name>F4H2J2_CELFA</name>
<evidence type="ECO:0000259" key="3">
    <source>
        <dbReference type="Pfam" id="PF13427"/>
    </source>
</evidence>
<protein>
    <submittedName>
        <fullName evidence="4">3''-adenylyltransferase</fullName>
        <ecNumber evidence="4">2.7.7.47</ecNumber>
    </submittedName>
</protein>
<sequence>MGAGTWPAPGPRAWRADAAPVPCEATDVGGLLRRVVGDDLVGVWLHGSAVAGGLRPDSDVDVLAVVARPLDDARRAALVAGLLEVSGRYPRRDAAARPVELAVVVRDDVLPWRYPPVCDLLYGEWLREGCEAGDLPRRGVDADLAVLLTVVRAHGVPVVGPGAVTVLDRVPGADLRRAVLDGVGALLDDLRGDERNVLLTLARVVVTVRTGWIVPKDEAAATVADDLPADSAAVLRRARAAYLGIAADEPVGPDALVAATAERLVALAHDADRAAPPPSRPVPVVPRVP</sequence>
<dbReference type="EMBL" id="CP002666">
    <property type="protein sequence ID" value="AEE45218.1"/>
    <property type="molecule type" value="Genomic_DNA"/>
</dbReference>
<evidence type="ECO:0000313" key="5">
    <source>
        <dbReference type="Proteomes" id="UP000008460"/>
    </source>
</evidence>
<reference evidence="4 5" key="1">
    <citation type="submission" date="2011-04" db="EMBL/GenBank/DDBJ databases">
        <title>Complete sequence of Cellulomonas fimi ATCC 484.</title>
        <authorList>
            <consortium name="US DOE Joint Genome Institute"/>
            <person name="Lucas S."/>
            <person name="Han J."/>
            <person name="Lapidus A."/>
            <person name="Cheng J.-F."/>
            <person name="Goodwin L."/>
            <person name="Pitluck S."/>
            <person name="Peters L."/>
            <person name="Chertkov O."/>
            <person name="Detter J.C."/>
            <person name="Han C."/>
            <person name="Tapia R."/>
            <person name="Land M."/>
            <person name="Hauser L."/>
            <person name="Kyrpides N."/>
            <person name="Ivanova N."/>
            <person name="Ovchinnikova G."/>
            <person name="Pagani I."/>
            <person name="Mead D."/>
            <person name="Brumm P."/>
            <person name="Woyke T."/>
        </authorList>
    </citation>
    <scope>NUCLEOTIDE SEQUENCE [LARGE SCALE GENOMIC DNA]</scope>
    <source>
        <strain evidence="5">ATCC 484 / DSM 20113 / JCM 1341 / NBRC 15513 / NCIMB 8980 / NCTC 7547</strain>
    </source>
</reference>
<dbReference type="NCBIfam" id="NF010309">
    <property type="entry name" value="PRK13746.1"/>
    <property type="match status" value="1"/>
</dbReference>